<dbReference type="Gene3D" id="3.20.20.80">
    <property type="entry name" value="Glycosidases"/>
    <property type="match status" value="1"/>
</dbReference>
<name>A0ABV4C7G7_9MYCO</name>
<dbReference type="Proteomes" id="UP001564760">
    <property type="component" value="Unassembled WGS sequence"/>
</dbReference>
<dbReference type="SUPFAM" id="SSF51445">
    <property type="entry name" value="(Trans)glycosidases"/>
    <property type="match status" value="1"/>
</dbReference>
<evidence type="ECO:0000313" key="2">
    <source>
        <dbReference type="Proteomes" id="UP001564760"/>
    </source>
</evidence>
<reference evidence="1 2" key="1">
    <citation type="submission" date="2024-08" db="EMBL/GenBank/DDBJ databases">
        <title>Mycobacterium servetensis sp. nov., a novel rapid-growing mycobacterial species recovered from a human patient in Zaragoza, Spain.</title>
        <authorList>
            <person name="Tristancho-Baro A.I."/>
            <person name="Buenestado-Serrano S."/>
            <person name="Garcia De Viedma D."/>
            <person name="Milagro-Beamonte A."/>
            <person name="Burillo N."/>
            <person name="Sanz S."/>
            <person name="Lopez-Calleja A.I."/>
            <person name="Penas-Utrilla D."/>
            <person name="Guardingo M."/>
            <person name="Garcia M.J."/>
            <person name="Vinuelas-Bayon J."/>
        </authorList>
    </citation>
    <scope>NUCLEOTIDE SEQUENCE [LARGE SCALE GENOMIC DNA]</scope>
    <source>
        <strain evidence="2">HUMS_12744610</strain>
    </source>
</reference>
<protein>
    <recommendedName>
        <fullName evidence="3">Secreted protein</fullName>
    </recommendedName>
</protein>
<dbReference type="InterPro" id="IPR017853">
    <property type="entry name" value="GH"/>
</dbReference>
<accession>A0ABV4C7G7</accession>
<organism evidence="1 2">
    <name type="scientific">Mycobacterium servetii</name>
    <dbReference type="NCBI Taxonomy" id="3237418"/>
    <lineage>
        <taxon>Bacteria</taxon>
        <taxon>Bacillati</taxon>
        <taxon>Actinomycetota</taxon>
        <taxon>Actinomycetes</taxon>
        <taxon>Mycobacteriales</taxon>
        <taxon>Mycobacteriaceae</taxon>
        <taxon>Mycobacterium</taxon>
    </lineage>
</organism>
<sequence>MSAAGRPRSGLVIRRAGQPSCAATARSSRPLQKIAPVVAACSTLLLCGCALLSGCAAHINYGPLSGALGARLRSSALVSHQLPVTVREMPNPLRGQYEDLLEPLFPQSNPADEQYPAWPGSYDASLRVSWRQLQPVDPRTLPADSPDDRLFDFRMIDDALTKLEKRNMRLTLRVFAYNSCCDEFYPNHTNIAVPDWVAAIPGATTSYPGPQNSPEAWVTQVVPNWNNPDYLNAFSHLLAALGRRYDRDERLSVFEFSGYGDFSENHVAYLRSALGAPGPAPNRSIAELGYYSQFRDQSITVGAIRQLVAANVSAFPHKQLVVNPPNPEIVRQMLSGEVTRKLSAPVGIRSDCLGVYPVLPEWAESAQSHYVQTHDPVVAEIQQRLASALVMTEWCQLPHGSDPHAYYRRGLDDVVRYHVGMMSSFNFPDRDSASTMDPALYALWAQANASSGYRYAVEARPGSQAIRVSKPYPVSGKVVTVPVVWTNYGAAAAFERWAPVYRLVDSSGKRVWALPAKVQLDKLVRDEPGSSRGAVVPASSTEAVRIDVSGLSPGRYTLRASVDWQQHVPGASHVVNYPPMQLACDGRDDSGSYPIATLDVGSAGTPLPQG</sequence>
<proteinExistence type="predicted"/>
<gene>
    <name evidence="1" type="ORF">AB8998_27750</name>
</gene>
<dbReference type="RefSeq" id="WP_369741100.1">
    <property type="nucleotide sequence ID" value="NZ_JBGEDP010000001.1"/>
</dbReference>
<dbReference type="EMBL" id="JBGEDP010000001">
    <property type="protein sequence ID" value="MEY8018489.1"/>
    <property type="molecule type" value="Genomic_DNA"/>
</dbReference>
<evidence type="ECO:0000313" key="1">
    <source>
        <dbReference type="EMBL" id="MEY8018489.1"/>
    </source>
</evidence>
<comment type="caution">
    <text evidence="1">The sequence shown here is derived from an EMBL/GenBank/DDBJ whole genome shotgun (WGS) entry which is preliminary data.</text>
</comment>
<evidence type="ECO:0008006" key="3">
    <source>
        <dbReference type="Google" id="ProtNLM"/>
    </source>
</evidence>
<keyword evidence="2" id="KW-1185">Reference proteome</keyword>